<dbReference type="Pfam" id="PF07896">
    <property type="entry name" value="DUF1674"/>
    <property type="match status" value="1"/>
</dbReference>
<name>A0AAN9XYR6_9HEMI</name>
<evidence type="ECO:0000256" key="2">
    <source>
        <dbReference type="ARBA" id="ARBA00022170"/>
    </source>
</evidence>
<evidence type="ECO:0000256" key="1">
    <source>
        <dbReference type="ARBA" id="ARBA00005701"/>
    </source>
</evidence>
<protein>
    <recommendedName>
        <fullName evidence="2">Succinate dehydrogenase assembly factor 4, mitochondrial</fullName>
    </recommendedName>
</protein>
<dbReference type="PANTHER" id="PTHR28524">
    <property type="entry name" value="SUCCINATE DEHYDROGENASE ASSEMBLY FACTOR 4, MITOCHONDRIAL"/>
    <property type="match status" value="1"/>
</dbReference>
<dbReference type="GO" id="GO:0005739">
    <property type="term" value="C:mitochondrion"/>
    <property type="evidence" value="ECO:0007669"/>
    <property type="project" value="TreeGrafter"/>
</dbReference>
<gene>
    <name evidence="4" type="ORF">V9T40_011630</name>
</gene>
<comment type="similarity">
    <text evidence="1">Belongs to the SDHAF4 family.</text>
</comment>
<dbReference type="AlphaFoldDB" id="A0AAN9XYR6"/>
<evidence type="ECO:0000313" key="4">
    <source>
        <dbReference type="EMBL" id="KAK7574439.1"/>
    </source>
</evidence>
<proteinExistence type="inferred from homology"/>
<dbReference type="InterPro" id="IPR012875">
    <property type="entry name" value="SDHF4"/>
</dbReference>
<dbReference type="GO" id="GO:0034553">
    <property type="term" value="P:mitochondrial respiratory chain complex II assembly"/>
    <property type="evidence" value="ECO:0007669"/>
    <property type="project" value="TreeGrafter"/>
</dbReference>
<dbReference type="PANTHER" id="PTHR28524:SF3">
    <property type="entry name" value="SUCCINATE DEHYDROGENASE ASSEMBLY FACTOR 4, MITOCHONDRIAL"/>
    <property type="match status" value="1"/>
</dbReference>
<evidence type="ECO:0000313" key="5">
    <source>
        <dbReference type="Proteomes" id="UP001367676"/>
    </source>
</evidence>
<keyword evidence="5" id="KW-1185">Reference proteome</keyword>
<dbReference type="EMBL" id="JBBCAQ010000037">
    <property type="protein sequence ID" value="KAK7574439.1"/>
    <property type="molecule type" value="Genomic_DNA"/>
</dbReference>
<reference evidence="4 5" key="1">
    <citation type="submission" date="2024-03" db="EMBL/GenBank/DDBJ databases">
        <title>Adaptation during the transition from Ophiocordyceps entomopathogen to insect associate is accompanied by gene loss and intensified selection.</title>
        <authorList>
            <person name="Ward C.M."/>
            <person name="Onetto C.A."/>
            <person name="Borneman A.R."/>
        </authorList>
    </citation>
    <scope>NUCLEOTIDE SEQUENCE [LARGE SCALE GENOMIC DNA]</scope>
    <source>
        <strain evidence="4">AWRI1</strain>
        <tissue evidence="4">Single Adult Female</tissue>
    </source>
</reference>
<evidence type="ECO:0000256" key="3">
    <source>
        <dbReference type="SAM" id="MobiDB-lite"/>
    </source>
</evidence>
<feature type="compositionally biased region" description="Basic and acidic residues" evidence="3">
    <location>
        <begin position="85"/>
        <end position="98"/>
    </location>
</feature>
<feature type="region of interest" description="Disordered" evidence="3">
    <location>
        <begin position="29"/>
        <end position="98"/>
    </location>
</feature>
<accession>A0AAN9XYR6</accession>
<feature type="compositionally biased region" description="Basic and acidic residues" evidence="3">
    <location>
        <begin position="49"/>
        <end position="74"/>
    </location>
</feature>
<comment type="caution">
    <text evidence="4">The sequence shown here is derived from an EMBL/GenBank/DDBJ whole genome shotgun (WGS) entry which is preliminary data.</text>
</comment>
<organism evidence="4 5">
    <name type="scientific">Parthenolecanium corni</name>
    <dbReference type="NCBI Taxonomy" id="536013"/>
    <lineage>
        <taxon>Eukaryota</taxon>
        <taxon>Metazoa</taxon>
        <taxon>Ecdysozoa</taxon>
        <taxon>Arthropoda</taxon>
        <taxon>Hexapoda</taxon>
        <taxon>Insecta</taxon>
        <taxon>Pterygota</taxon>
        <taxon>Neoptera</taxon>
        <taxon>Paraneoptera</taxon>
        <taxon>Hemiptera</taxon>
        <taxon>Sternorrhyncha</taxon>
        <taxon>Coccoidea</taxon>
        <taxon>Coccidae</taxon>
        <taxon>Parthenolecanium</taxon>
    </lineage>
</organism>
<sequence>MASLSCISRRIIRTFIIPVRTFADKVEKDPPCQEKCTGIRQKTPIDNLGEQKPEPAKSDAFERWPDDTNPKTGEKGGPAGPEPTRFGDWERKGRVSDF</sequence>
<dbReference type="Proteomes" id="UP001367676">
    <property type="component" value="Unassembled WGS sequence"/>
</dbReference>